<dbReference type="CDD" id="cd18582">
    <property type="entry name" value="ABC_6TM_ATM1_ABCB7"/>
    <property type="match status" value="1"/>
</dbReference>
<evidence type="ECO:0000256" key="8">
    <source>
        <dbReference type="ARBA" id="ARBA00022946"/>
    </source>
</evidence>
<feature type="domain" description="ABC transmembrane type-1" evidence="17">
    <location>
        <begin position="171"/>
        <end position="472"/>
    </location>
</feature>
<keyword evidence="3" id="KW-0813">Transport</keyword>
<dbReference type="AlphaFoldDB" id="A0A4Y7LDK2"/>
<dbReference type="OMA" id="ITEYNIL"/>
<evidence type="ECO:0008006" key="20">
    <source>
        <dbReference type="Google" id="ProtNLM"/>
    </source>
</evidence>
<feature type="transmembrane region" description="Helical" evidence="15">
    <location>
        <begin position="415"/>
        <end position="436"/>
    </location>
</feature>
<keyword evidence="8" id="KW-0809">Transit peptide</keyword>
<keyword evidence="12" id="KW-0496">Mitochondrion</keyword>
<reference evidence="18 19" key="1">
    <citation type="journal article" date="2018" name="Science">
        <title>The opium poppy genome and morphinan production.</title>
        <authorList>
            <person name="Guo L."/>
            <person name="Winzer T."/>
            <person name="Yang X."/>
            <person name="Li Y."/>
            <person name="Ning Z."/>
            <person name="He Z."/>
            <person name="Teodor R."/>
            <person name="Lu Y."/>
            <person name="Bowser T.A."/>
            <person name="Graham I.A."/>
            <person name="Ye K."/>
        </authorList>
    </citation>
    <scope>NUCLEOTIDE SEQUENCE [LARGE SCALE GENOMIC DNA]</scope>
    <source>
        <strain evidence="19">cv. HN1</strain>
        <tissue evidence="18">Leaves</tissue>
    </source>
</reference>
<comment type="subunit">
    <text evidence="2">Homodimer.</text>
</comment>
<dbReference type="GO" id="GO:0016887">
    <property type="term" value="F:ATP hydrolysis activity"/>
    <property type="evidence" value="ECO:0007669"/>
    <property type="project" value="InterPro"/>
</dbReference>
<dbReference type="GO" id="GO:0005743">
    <property type="term" value="C:mitochondrial inner membrane"/>
    <property type="evidence" value="ECO:0007669"/>
    <property type="project" value="UniProtKB-SubCell"/>
</dbReference>
<dbReference type="InterPro" id="IPR003593">
    <property type="entry name" value="AAA+_ATPase"/>
</dbReference>
<feature type="domain" description="ABC transporter" evidence="16">
    <location>
        <begin position="506"/>
        <end position="760"/>
    </location>
</feature>
<dbReference type="GO" id="GO:0005524">
    <property type="term" value="F:ATP binding"/>
    <property type="evidence" value="ECO:0007669"/>
    <property type="project" value="UniProtKB-KW"/>
</dbReference>
<evidence type="ECO:0000256" key="15">
    <source>
        <dbReference type="SAM" id="Phobius"/>
    </source>
</evidence>
<dbReference type="Proteomes" id="UP000316621">
    <property type="component" value="Chromosome 11"/>
</dbReference>
<evidence type="ECO:0000256" key="6">
    <source>
        <dbReference type="ARBA" id="ARBA00022741"/>
    </source>
</evidence>
<dbReference type="SUPFAM" id="SSF90123">
    <property type="entry name" value="ABC transporter transmembrane region"/>
    <property type="match status" value="1"/>
</dbReference>
<dbReference type="SUPFAM" id="SSF52540">
    <property type="entry name" value="P-loop containing nucleoside triphosphate hydrolases"/>
    <property type="match status" value="1"/>
</dbReference>
<evidence type="ECO:0000259" key="16">
    <source>
        <dbReference type="PROSITE" id="PS50893"/>
    </source>
</evidence>
<dbReference type="PROSITE" id="PS00211">
    <property type="entry name" value="ABC_TRANSPORTER_1"/>
    <property type="match status" value="1"/>
</dbReference>
<evidence type="ECO:0000256" key="12">
    <source>
        <dbReference type="ARBA" id="ARBA00023128"/>
    </source>
</evidence>
<dbReference type="Gramene" id="RZC82628">
    <property type="protein sequence ID" value="RZC82628"/>
    <property type="gene ID" value="C5167_045417"/>
</dbReference>
<keyword evidence="5 15" id="KW-0812">Transmembrane</keyword>
<evidence type="ECO:0000259" key="17">
    <source>
        <dbReference type="PROSITE" id="PS50929"/>
    </source>
</evidence>
<dbReference type="Gene3D" id="1.20.1560.10">
    <property type="entry name" value="ABC transporter type 1, transmembrane domain"/>
    <property type="match status" value="1"/>
</dbReference>
<evidence type="ECO:0000256" key="11">
    <source>
        <dbReference type="ARBA" id="ARBA00023065"/>
    </source>
</evidence>
<protein>
    <recommendedName>
        <fullName evidence="20">ABC transporter B family member 25, mitochondrial</fullName>
    </recommendedName>
</protein>
<comment type="subcellular location">
    <subcellularLocation>
        <location evidence="1">Mitochondrion inner membrane</location>
        <topology evidence="1">Multi-pass membrane protein</topology>
    </subcellularLocation>
</comment>
<keyword evidence="9 15" id="KW-1133">Transmembrane helix</keyword>
<feature type="transmembrane region" description="Helical" evidence="15">
    <location>
        <begin position="329"/>
        <end position="350"/>
    </location>
</feature>
<evidence type="ECO:0000256" key="1">
    <source>
        <dbReference type="ARBA" id="ARBA00004448"/>
    </source>
</evidence>
<keyword evidence="19" id="KW-1185">Reference proteome</keyword>
<dbReference type="GO" id="GO:0140359">
    <property type="term" value="F:ABC-type transporter activity"/>
    <property type="evidence" value="ECO:0007669"/>
    <property type="project" value="InterPro"/>
</dbReference>
<sequence length="800" mass="88880">MISVSKCIRVCQFSKPPGGGGPNMGVYRNASYLCRFHSHFRLSVVSSQDRCFSGGIERLKMQKHPFTGEFRRNQMDIARKNGMYRHVNGFLSDTPSPLGSRPFRESNSIHKGYALFSSSAGDTSNGKPVEKKIETKIVPKENEQAADMRILKTLAKYLWLKDNYEFKLRVVLALGLLVGSKVLNVQVPFLFKLSVDWLSNATGTAGSLATFSAANSTYLALFVSPVAVLVGYGIARAGSSACNELRTAVFSKVALRTIRTVSRKVFSHLHDLDLRYHLSRQTGALNRIIDRGSRAINFILSSMVFNVVPTILEISMVAGILAYKFGAPFAWITSLSVAAYIAFTLSVTQWRTKFRQVMNKADNDASSRAIDSLVNYETVKYFNNEEFEAEKYDEFLKKYEDAALKTSSSLAFLNFGQNVIFSTALSMAMVLCSHGIMRGEMTVGDLVMVNGLLFQLSLPLNFLGSVYRETRQSLVDMKSMFQLLEETAEIADAHDAKPLNLSGGSIEFDNVHFGYLAERKILDGISFTVPAGKSVAIVGTSGSGKSTILRLLYRFFDPVNGAIRVDGQQIRDVTVESLRKSIGVVPQDTVLFNDTIFHNIRYGRLSASEEEVYDAARRAAIHDTIMKFPEQYKTMVGERGLKLSGGEKQRVALARAFLKAPAILVGPIDANKLDWKAFVHTTVLLCDEATSALDSTTEAEILNALKSIAHNRTSIFIAHRLTTAMQCDEIIVLEKGKVVEQGHHDALLLRAGRYSQLWGQQNNAVDVPWLKDRVFFNDTIHNIRYGRLSASEQELSMVLL</sequence>
<evidence type="ECO:0000256" key="10">
    <source>
        <dbReference type="ARBA" id="ARBA00023004"/>
    </source>
</evidence>
<evidence type="ECO:0000256" key="14">
    <source>
        <dbReference type="ARBA" id="ARBA00024363"/>
    </source>
</evidence>
<evidence type="ECO:0000256" key="2">
    <source>
        <dbReference type="ARBA" id="ARBA00011738"/>
    </source>
</evidence>
<keyword evidence="13 15" id="KW-0472">Membrane</keyword>
<dbReference type="InterPro" id="IPR039421">
    <property type="entry name" value="Type_1_exporter"/>
</dbReference>
<dbReference type="PANTHER" id="PTHR24221">
    <property type="entry name" value="ATP-BINDING CASSETTE SUB-FAMILY B"/>
    <property type="match status" value="1"/>
</dbReference>
<dbReference type="GO" id="GO:0006879">
    <property type="term" value="P:intracellular iron ion homeostasis"/>
    <property type="evidence" value="ECO:0007669"/>
    <property type="project" value="TreeGrafter"/>
</dbReference>
<feature type="transmembrane region" description="Helical" evidence="15">
    <location>
        <begin position="211"/>
        <end position="235"/>
    </location>
</feature>
<dbReference type="EMBL" id="CM010725">
    <property type="protein sequence ID" value="RZC82628.1"/>
    <property type="molecule type" value="Genomic_DNA"/>
</dbReference>
<dbReference type="InterPro" id="IPR003439">
    <property type="entry name" value="ABC_transporter-like_ATP-bd"/>
</dbReference>
<gene>
    <name evidence="18" type="ORF">C5167_045417</name>
</gene>
<dbReference type="PANTHER" id="PTHR24221:SF402">
    <property type="entry name" value="IRON-SULFUR CLUSTERS TRANSPORTER ABCB7, MITOCHONDRIAL"/>
    <property type="match status" value="1"/>
</dbReference>
<organism evidence="18 19">
    <name type="scientific">Papaver somniferum</name>
    <name type="common">Opium poppy</name>
    <dbReference type="NCBI Taxonomy" id="3469"/>
    <lineage>
        <taxon>Eukaryota</taxon>
        <taxon>Viridiplantae</taxon>
        <taxon>Streptophyta</taxon>
        <taxon>Embryophyta</taxon>
        <taxon>Tracheophyta</taxon>
        <taxon>Spermatophyta</taxon>
        <taxon>Magnoliopsida</taxon>
        <taxon>Ranunculales</taxon>
        <taxon>Papaveraceae</taxon>
        <taxon>Papaveroideae</taxon>
        <taxon>Papaver</taxon>
    </lineage>
</organism>
<keyword evidence="4" id="KW-0410">Iron transport</keyword>
<evidence type="ECO:0000256" key="13">
    <source>
        <dbReference type="ARBA" id="ARBA00023136"/>
    </source>
</evidence>
<dbReference type="STRING" id="3469.A0A4Y7LDK2"/>
<evidence type="ECO:0000256" key="5">
    <source>
        <dbReference type="ARBA" id="ARBA00022692"/>
    </source>
</evidence>
<dbReference type="FunFam" id="3.40.50.300:FF:001038">
    <property type="entry name" value="ABC transporter B family member 25"/>
    <property type="match status" value="1"/>
</dbReference>
<dbReference type="SMART" id="SM00382">
    <property type="entry name" value="AAA"/>
    <property type="match status" value="1"/>
</dbReference>
<dbReference type="CDD" id="cd03253">
    <property type="entry name" value="ABCC_ATM1_transporter"/>
    <property type="match status" value="1"/>
</dbReference>
<dbReference type="FunFam" id="1.20.1560.10:FF:000004">
    <property type="entry name" value="ATP-binding cassette sub-family B member 7"/>
    <property type="match status" value="1"/>
</dbReference>
<keyword evidence="10" id="KW-0408">Iron</keyword>
<keyword evidence="6" id="KW-0547">Nucleotide-binding</keyword>
<feature type="transmembrane region" description="Helical" evidence="15">
    <location>
        <begin position="295"/>
        <end position="323"/>
    </location>
</feature>
<accession>A0A4Y7LDK2</accession>
<evidence type="ECO:0000256" key="3">
    <source>
        <dbReference type="ARBA" id="ARBA00022448"/>
    </source>
</evidence>
<evidence type="ECO:0000313" key="18">
    <source>
        <dbReference type="EMBL" id="RZC82628.1"/>
    </source>
</evidence>
<dbReference type="PROSITE" id="PS50893">
    <property type="entry name" value="ABC_TRANSPORTER_2"/>
    <property type="match status" value="1"/>
</dbReference>
<keyword evidence="11" id="KW-0406">Ion transport</keyword>
<evidence type="ECO:0000256" key="7">
    <source>
        <dbReference type="ARBA" id="ARBA00022840"/>
    </source>
</evidence>
<feature type="transmembrane region" description="Helical" evidence="15">
    <location>
        <begin position="170"/>
        <end position="191"/>
    </location>
</feature>
<evidence type="ECO:0000256" key="9">
    <source>
        <dbReference type="ARBA" id="ARBA00022989"/>
    </source>
</evidence>
<evidence type="ECO:0000256" key="4">
    <source>
        <dbReference type="ARBA" id="ARBA00022496"/>
    </source>
</evidence>
<dbReference type="Gene3D" id="3.40.50.300">
    <property type="entry name" value="P-loop containing nucleotide triphosphate hydrolases"/>
    <property type="match status" value="1"/>
</dbReference>
<dbReference type="InterPro" id="IPR036640">
    <property type="entry name" value="ABC1_TM_sf"/>
</dbReference>
<evidence type="ECO:0000313" key="19">
    <source>
        <dbReference type="Proteomes" id="UP000316621"/>
    </source>
</evidence>
<comment type="similarity">
    <text evidence="14">Belongs to the ABC transporter superfamily. ABCB family. Heavy Metal importer (TC 3.A.1.210) subfamily.</text>
</comment>
<name>A0A4Y7LDK2_PAPSO</name>
<dbReference type="Pfam" id="PF00664">
    <property type="entry name" value="ABC_membrane"/>
    <property type="match status" value="1"/>
</dbReference>
<proteinExistence type="inferred from homology"/>
<dbReference type="PROSITE" id="PS50929">
    <property type="entry name" value="ABC_TM1F"/>
    <property type="match status" value="1"/>
</dbReference>
<keyword evidence="7" id="KW-0067">ATP-binding</keyword>
<dbReference type="InterPro" id="IPR017871">
    <property type="entry name" value="ABC_transporter-like_CS"/>
</dbReference>
<dbReference type="InterPro" id="IPR011527">
    <property type="entry name" value="ABC1_TM_dom"/>
</dbReference>
<dbReference type="InterPro" id="IPR027417">
    <property type="entry name" value="P-loop_NTPase"/>
</dbReference>
<dbReference type="Pfam" id="PF00005">
    <property type="entry name" value="ABC_tran"/>
    <property type="match status" value="1"/>
</dbReference>
<dbReference type="GO" id="GO:0006826">
    <property type="term" value="P:iron ion transport"/>
    <property type="evidence" value="ECO:0007669"/>
    <property type="project" value="UniProtKB-KW"/>
</dbReference>